<evidence type="ECO:0000256" key="6">
    <source>
        <dbReference type="ARBA" id="ARBA00022729"/>
    </source>
</evidence>
<evidence type="ECO:0000256" key="14">
    <source>
        <dbReference type="RuleBase" id="RU003357"/>
    </source>
</evidence>
<dbReference type="Pfam" id="PF07715">
    <property type="entry name" value="Plug"/>
    <property type="match status" value="1"/>
</dbReference>
<keyword evidence="7" id="KW-0408">Iron</keyword>
<reference evidence="18 19" key="1">
    <citation type="submission" date="2020-01" db="EMBL/GenBank/DDBJ databases">
        <authorList>
            <person name="Chen J."/>
            <person name="Zhu S."/>
            <person name="Yang J."/>
        </authorList>
    </citation>
    <scope>NUCLEOTIDE SEQUENCE [LARGE SCALE GENOMIC DNA]</scope>
    <source>
        <strain evidence="18 19">345S023</strain>
    </source>
</reference>
<gene>
    <name evidence="18" type="ORF">GTH32_11790</name>
</gene>
<dbReference type="RefSeq" id="WP_163085951.1">
    <property type="nucleotide sequence ID" value="NZ_JAAAWN010000014.1"/>
</dbReference>
<dbReference type="Pfam" id="PF00593">
    <property type="entry name" value="TonB_dep_Rec_b-barrel"/>
    <property type="match status" value="1"/>
</dbReference>
<proteinExistence type="inferred from homology"/>
<comment type="caution">
    <text evidence="18">The sequence shown here is derived from an EMBL/GenBank/DDBJ whole genome shotgun (WGS) entry which is preliminary data.</text>
</comment>
<comment type="similarity">
    <text evidence="12 14">Belongs to the TonB-dependent receptor family.</text>
</comment>
<evidence type="ECO:0000256" key="3">
    <source>
        <dbReference type="ARBA" id="ARBA00022452"/>
    </source>
</evidence>
<evidence type="ECO:0000256" key="5">
    <source>
        <dbReference type="ARBA" id="ARBA00022692"/>
    </source>
</evidence>
<feature type="domain" description="TonB-dependent receptor plug" evidence="17">
    <location>
        <begin position="50"/>
        <end position="155"/>
    </location>
</feature>
<dbReference type="PROSITE" id="PS01156">
    <property type="entry name" value="TONB_DEPENDENT_REC_2"/>
    <property type="match status" value="1"/>
</dbReference>
<keyword evidence="6 15" id="KW-0732">Signal</keyword>
<evidence type="ECO:0000259" key="16">
    <source>
        <dbReference type="Pfam" id="PF00593"/>
    </source>
</evidence>
<evidence type="ECO:0000313" key="19">
    <source>
        <dbReference type="Proteomes" id="UP000470213"/>
    </source>
</evidence>
<feature type="short sequence motif" description="TonB C-terminal box" evidence="13">
    <location>
        <begin position="686"/>
        <end position="703"/>
    </location>
</feature>
<dbReference type="InterPro" id="IPR000531">
    <property type="entry name" value="Beta-barrel_TonB"/>
</dbReference>
<keyword evidence="9 14" id="KW-0798">TonB box</keyword>
<keyword evidence="8" id="KW-0406">Ion transport</keyword>
<dbReference type="GO" id="GO:0009279">
    <property type="term" value="C:cell outer membrane"/>
    <property type="evidence" value="ECO:0007669"/>
    <property type="project" value="UniProtKB-SubCell"/>
</dbReference>
<evidence type="ECO:0000256" key="1">
    <source>
        <dbReference type="ARBA" id="ARBA00004571"/>
    </source>
</evidence>
<evidence type="ECO:0000256" key="10">
    <source>
        <dbReference type="ARBA" id="ARBA00023136"/>
    </source>
</evidence>
<evidence type="ECO:0000256" key="12">
    <source>
        <dbReference type="PROSITE-ProRule" id="PRU01360"/>
    </source>
</evidence>
<dbReference type="InterPro" id="IPR039426">
    <property type="entry name" value="TonB-dep_rcpt-like"/>
</dbReference>
<dbReference type="GO" id="GO:0006826">
    <property type="term" value="P:iron ion transport"/>
    <property type="evidence" value="ECO:0007669"/>
    <property type="project" value="UniProtKB-KW"/>
</dbReference>
<keyword evidence="10 12" id="KW-0472">Membrane</keyword>
<dbReference type="PROSITE" id="PS52016">
    <property type="entry name" value="TONB_DEPENDENT_REC_3"/>
    <property type="match status" value="1"/>
</dbReference>
<evidence type="ECO:0000256" key="11">
    <source>
        <dbReference type="ARBA" id="ARBA00023237"/>
    </source>
</evidence>
<keyword evidence="11 12" id="KW-0998">Cell outer membrane</keyword>
<evidence type="ECO:0000256" key="2">
    <source>
        <dbReference type="ARBA" id="ARBA00022448"/>
    </source>
</evidence>
<feature type="chain" id="PRO_5030736708" evidence="15">
    <location>
        <begin position="20"/>
        <end position="703"/>
    </location>
</feature>
<evidence type="ECO:0000256" key="7">
    <source>
        <dbReference type="ARBA" id="ARBA00023004"/>
    </source>
</evidence>
<keyword evidence="4" id="KW-0410">Iron transport</keyword>
<dbReference type="InterPro" id="IPR012910">
    <property type="entry name" value="Plug_dom"/>
</dbReference>
<evidence type="ECO:0000256" key="15">
    <source>
        <dbReference type="SAM" id="SignalP"/>
    </source>
</evidence>
<organism evidence="18 19">
    <name type="scientific">Alteromonas profundi</name>
    <dbReference type="NCBI Taxonomy" id="2696062"/>
    <lineage>
        <taxon>Bacteria</taxon>
        <taxon>Pseudomonadati</taxon>
        <taxon>Pseudomonadota</taxon>
        <taxon>Gammaproteobacteria</taxon>
        <taxon>Alteromonadales</taxon>
        <taxon>Alteromonadaceae</taxon>
        <taxon>Alteromonas/Salinimonas group</taxon>
        <taxon>Alteromonas</taxon>
    </lineage>
</organism>
<dbReference type="EMBL" id="JAAAWN010000014">
    <property type="protein sequence ID" value="NDV91860.1"/>
    <property type="molecule type" value="Genomic_DNA"/>
</dbReference>
<dbReference type="InterPro" id="IPR010917">
    <property type="entry name" value="TonB_rcpt_CS"/>
</dbReference>
<evidence type="ECO:0000313" key="18">
    <source>
        <dbReference type="EMBL" id="NDV91860.1"/>
    </source>
</evidence>
<evidence type="ECO:0000256" key="4">
    <source>
        <dbReference type="ARBA" id="ARBA00022496"/>
    </source>
</evidence>
<evidence type="ECO:0000259" key="17">
    <source>
        <dbReference type="Pfam" id="PF07715"/>
    </source>
</evidence>
<dbReference type="Gene3D" id="2.40.170.20">
    <property type="entry name" value="TonB-dependent receptor, beta-barrel domain"/>
    <property type="match status" value="1"/>
</dbReference>
<dbReference type="Proteomes" id="UP000470213">
    <property type="component" value="Unassembled WGS sequence"/>
</dbReference>
<comment type="subcellular location">
    <subcellularLocation>
        <location evidence="1 12">Cell outer membrane</location>
        <topology evidence="1 12">Multi-pass membrane protein</topology>
    </subcellularLocation>
</comment>
<feature type="domain" description="TonB-dependent receptor-like beta-barrel" evidence="16">
    <location>
        <begin position="242"/>
        <end position="658"/>
    </location>
</feature>
<dbReference type="SUPFAM" id="SSF56935">
    <property type="entry name" value="Porins"/>
    <property type="match status" value="1"/>
</dbReference>
<keyword evidence="18" id="KW-0675">Receptor</keyword>
<dbReference type="PANTHER" id="PTHR32552:SF81">
    <property type="entry name" value="TONB-DEPENDENT OUTER MEMBRANE RECEPTOR"/>
    <property type="match status" value="1"/>
</dbReference>
<protein>
    <submittedName>
        <fullName evidence="18">TonB-dependent receptor</fullName>
    </submittedName>
</protein>
<evidence type="ECO:0000256" key="8">
    <source>
        <dbReference type="ARBA" id="ARBA00023065"/>
    </source>
</evidence>
<keyword evidence="19" id="KW-1185">Reference proteome</keyword>
<accession>A0A7X5RLV0</accession>
<feature type="signal peptide" evidence="15">
    <location>
        <begin position="1"/>
        <end position="19"/>
    </location>
</feature>
<evidence type="ECO:0000256" key="9">
    <source>
        <dbReference type="ARBA" id="ARBA00023077"/>
    </source>
</evidence>
<keyword evidence="3 12" id="KW-1134">Transmembrane beta strand</keyword>
<name>A0A7X5RLV0_9ALTE</name>
<evidence type="ECO:0000256" key="13">
    <source>
        <dbReference type="PROSITE-ProRule" id="PRU10144"/>
    </source>
</evidence>
<sequence>MHKQLFTFSLLAMSIASFAQDAPRQNVSENTDEIERIVVSGDFRQTTLDQLSASATIVSQERLRSRQPSHIDSVLSSIPNVNYAAGASRGRFVQIRGIGERSQFAEPINPSVSFIVDEFDFSGLAAAGLIFDTKQLEVYRGPQATLYGTGALAGAVKLSSNEVGSASPSYVEARAGNKDSYRVEAATGGEINSDWGYRVALVHNVSDGFVENTHIKAGESELIHQDDTNNIDETALRLSASGQVSDATTLALTYRWYDIDNGYDAFSLDNNNQTLSDEPGFDEHQTHAISARSTTETAAGDLIFIATHAAHNIAYGFDEDWTYPDFHPSTYVSFDAYYRDVETQTGEVRFVSSKEAALFSGKTDWTLGAFYKHSKESLIRQYTYLGEDFKSDYTPTTTALYGQTETRINDNLSLVAGLRIENYDFDYADNNGLERAFDTRMLGGKVALQYTLGAHFYYASISRGFKGAGFNPDSRVNDEQRFFDEEYNWNYEIGVKGPMLLPNLTARAALFYMDRTDTQVNDYDVITRDDGTAGFVDIIANADLGTNKGAELELSWLVSDAWQLNASLGYLSATFEGYTLTDGTEIAEQRQAQAPKWTANLYSEYAFTDALSWRVDIDYKDEYRFSDGHDVTAPTTTLVNSQLVLTYDNWHTSVWVQNAFDKEYYTRGFGGFSNDPRDDYAFSEPYYQLGNGRQFGVTVKYEF</sequence>
<dbReference type="InterPro" id="IPR036942">
    <property type="entry name" value="Beta-barrel_TonB_sf"/>
</dbReference>
<dbReference type="AlphaFoldDB" id="A0A7X5RLV0"/>
<keyword evidence="2 12" id="KW-0813">Transport</keyword>
<dbReference type="PANTHER" id="PTHR32552">
    <property type="entry name" value="FERRICHROME IRON RECEPTOR-RELATED"/>
    <property type="match status" value="1"/>
</dbReference>
<keyword evidence="5 12" id="KW-0812">Transmembrane</keyword>